<accession>A0A1L7CIB5</accession>
<dbReference type="AlphaFoldDB" id="A0A1L7CIB5"/>
<dbReference type="OrthoDB" id="4401904at2"/>
<reference evidence="1 2" key="1">
    <citation type="submission" date="2014-08" db="EMBL/GenBank/DDBJ databases">
        <title>Complete genome sequence of Corynebacterium aquilae S-613T(T) (=DSM 44791(T)), isolated from the choana of a healthy golden eagle.</title>
        <authorList>
            <person name="Ruckert C."/>
            <person name="Albersmeier A."/>
            <person name="Winkler A."/>
            <person name="Kalinowski J."/>
        </authorList>
    </citation>
    <scope>NUCLEOTIDE SEQUENCE [LARGE SCALE GENOMIC DNA]</scope>
    <source>
        <strain evidence="1 2">S-613</strain>
    </source>
</reference>
<keyword evidence="2" id="KW-1185">Reference proteome</keyword>
<organism evidence="1 2">
    <name type="scientific">Corynebacterium aquilae DSM 44791</name>
    <dbReference type="NCBI Taxonomy" id="1431546"/>
    <lineage>
        <taxon>Bacteria</taxon>
        <taxon>Bacillati</taxon>
        <taxon>Actinomycetota</taxon>
        <taxon>Actinomycetes</taxon>
        <taxon>Mycobacteriales</taxon>
        <taxon>Corynebacteriaceae</taxon>
        <taxon>Corynebacterium</taxon>
    </lineage>
</organism>
<evidence type="ECO:0000313" key="1">
    <source>
        <dbReference type="EMBL" id="APT85513.1"/>
    </source>
</evidence>
<dbReference type="RefSeq" id="WP_075727651.1">
    <property type="nucleotide sequence ID" value="NZ_CP009245.1"/>
</dbReference>
<dbReference type="STRING" id="1431546.CAQU_11155"/>
<dbReference type="KEGG" id="caqu:CAQU_11155"/>
<name>A0A1L7CIB5_9CORY</name>
<proteinExistence type="predicted"/>
<evidence type="ECO:0008006" key="3">
    <source>
        <dbReference type="Google" id="ProtNLM"/>
    </source>
</evidence>
<gene>
    <name evidence="1" type="ORF">CAQU_11155</name>
</gene>
<dbReference type="EMBL" id="CP009245">
    <property type="protein sequence ID" value="APT85513.1"/>
    <property type="molecule type" value="Genomic_DNA"/>
</dbReference>
<sequence>MQSITLRPGQTFDTGLPRDLRGFFTISLTGGHGFSTHVDACTHKRSGSKLMIRDITGPATVNLAPSGASNFPANVIAYVHFTIIGRTRDDDIVMQLPAFDVSNLSTFPVATLLERNGTIHIQVADQSVDEPLSPLATGVRSALRTSIGVDSLPQNARTDVTVVFDVSASMRCTTSDDALAAMAAFAAGITSVAAQGKRITIATSSHPAVYRKAPGPDAITTFVEKHPGYTSAGWDIDHHDIDPHDAMVVISDDMPATLVQHPGTIHLLTATPPTLPHSATHTLFSEELTQAVLSGDISRMAHAAENMINALARKD</sequence>
<evidence type="ECO:0000313" key="2">
    <source>
        <dbReference type="Proteomes" id="UP000185478"/>
    </source>
</evidence>
<protein>
    <recommendedName>
        <fullName evidence="3">VWA domain-containing protein</fullName>
    </recommendedName>
</protein>
<dbReference type="Proteomes" id="UP000185478">
    <property type="component" value="Chromosome"/>
</dbReference>